<protein>
    <submittedName>
        <fullName evidence="2">NAD-dependent DNA ligase (Contains BRCT domain type II)</fullName>
    </submittedName>
</protein>
<dbReference type="GO" id="GO:0016874">
    <property type="term" value="F:ligase activity"/>
    <property type="evidence" value="ECO:0007669"/>
    <property type="project" value="UniProtKB-KW"/>
</dbReference>
<dbReference type="AlphaFoldDB" id="A0A1A8XZF7"/>
<accession>A0A1A8XZF7</accession>
<dbReference type="SUPFAM" id="SSF52113">
    <property type="entry name" value="BRCT domain"/>
    <property type="match status" value="1"/>
</dbReference>
<dbReference type="Pfam" id="PF00533">
    <property type="entry name" value="BRCT"/>
    <property type="match status" value="1"/>
</dbReference>
<evidence type="ECO:0000259" key="1">
    <source>
        <dbReference type="PROSITE" id="PS50172"/>
    </source>
</evidence>
<dbReference type="InterPro" id="IPR036420">
    <property type="entry name" value="BRCT_dom_sf"/>
</dbReference>
<dbReference type="InterPro" id="IPR029024">
    <property type="entry name" value="TerB-like"/>
</dbReference>
<sequence length="297" mass="33493">MHPDHRQYTKFTKRARLDKSVNSLLGLIEGISIDGAINASELGFLHLWLSDHDEVQHRHPFNELVPVVHAAVADGVLTQDEREDIIWLCERLRSTEYFDKTTADLQRLHAVVGGIVADGHISEEELRGLSSWLQDHEHLKTCWPYDEIDSLITTVLVDKKIDEQEHQMLKNFFSEFTAVLDERTIVSPSFAEGTTLVGLCAVCPEVEFEGSLFCFTGASTRYTRTNLTEIVNRLGGEVVSTMSAKVRYLIIGADGNPCWAYACYGRKVEKAVQLRKSGVRLLIIHENDFHDAVADHC</sequence>
<proteinExistence type="predicted"/>
<dbReference type="CDD" id="cd17748">
    <property type="entry name" value="BRCT_DNA_ligase_like"/>
    <property type="match status" value="1"/>
</dbReference>
<dbReference type="SUPFAM" id="SSF158682">
    <property type="entry name" value="TerB-like"/>
    <property type="match status" value="1"/>
</dbReference>
<evidence type="ECO:0000313" key="3">
    <source>
        <dbReference type="Proteomes" id="UP000199600"/>
    </source>
</evidence>
<reference evidence="2 3" key="1">
    <citation type="submission" date="2016-06" db="EMBL/GenBank/DDBJ databases">
        <authorList>
            <person name="Kjaerup R.B."/>
            <person name="Dalgaard T.S."/>
            <person name="Juul-Madsen H.R."/>
        </authorList>
    </citation>
    <scope>NUCLEOTIDE SEQUENCE [LARGE SCALE GENOMIC DNA]</scope>
    <source>
        <strain evidence="2">2</strain>
    </source>
</reference>
<dbReference type="Proteomes" id="UP000199600">
    <property type="component" value="Unassembled WGS sequence"/>
</dbReference>
<organism evidence="2 3">
    <name type="scientific">Candidatus Propionivibrio aalborgensis</name>
    <dbReference type="NCBI Taxonomy" id="1860101"/>
    <lineage>
        <taxon>Bacteria</taxon>
        <taxon>Pseudomonadati</taxon>
        <taxon>Pseudomonadota</taxon>
        <taxon>Betaproteobacteria</taxon>
        <taxon>Rhodocyclales</taxon>
        <taxon>Rhodocyclaceae</taxon>
        <taxon>Propionivibrio</taxon>
    </lineage>
</organism>
<keyword evidence="2" id="KW-0436">Ligase</keyword>
<feature type="domain" description="BRCT" evidence="1">
    <location>
        <begin position="208"/>
        <end position="297"/>
    </location>
</feature>
<dbReference type="PROSITE" id="PS50172">
    <property type="entry name" value="BRCT"/>
    <property type="match status" value="1"/>
</dbReference>
<keyword evidence="3" id="KW-1185">Reference proteome</keyword>
<dbReference type="InterPro" id="IPR001357">
    <property type="entry name" value="BRCT_dom"/>
</dbReference>
<dbReference type="Gene3D" id="3.40.50.10190">
    <property type="entry name" value="BRCT domain"/>
    <property type="match status" value="1"/>
</dbReference>
<evidence type="ECO:0000313" key="2">
    <source>
        <dbReference type="EMBL" id="SBT10330.1"/>
    </source>
</evidence>
<dbReference type="EMBL" id="FLQY01000343">
    <property type="protein sequence ID" value="SBT10330.1"/>
    <property type="molecule type" value="Genomic_DNA"/>
</dbReference>
<gene>
    <name evidence="2" type="ORF">PROAA_420006</name>
</gene>
<name>A0A1A8XZF7_9RHOO</name>